<name>A0A9P4TXC8_9PEZI</name>
<keyword evidence="1" id="KW-0732">Signal</keyword>
<feature type="signal peptide" evidence="1">
    <location>
        <begin position="1"/>
        <end position="20"/>
    </location>
</feature>
<keyword evidence="3" id="KW-1185">Reference proteome</keyword>
<dbReference type="Proteomes" id="UP000800235">
    <property type="component" value="Unassembled WGS sequence"/>
</dbReference>
<evidence type="ECO:0000313" key="2">
    <source>
        <dbReference type="EMBL" id="KAF2428723.1"/>
    </source>
</evidence>
<evidence type="ECO:0000256" key="1">
    <source>
        <dbReference type="SAM" id="SignalP"/>
    </source>
</evidence>
<feature type="chain" id="PRO_5040474578" description="Secreted protein" evidence="1">
    <location>
        <begin position="21"/>
        <end position="86"/>
    </location>
</feature>
<gene>
    <name evidence="2" type="ORF">EJ08DRAFT_317585</name>
</gene>
<comment type="caution">
    <text evidence="2">The sequence shown here is derived from an EMBL/GenBank/DDBJ whole genome shotgun (WGS) entry which is preliminary data.</text>
</comment>
<evidence type="ECO:0000313" key="3">
    <source>
        <dbReference type="Proteomes" id="UP000800235"/>
    </source>
</evidence>
<proteinExistence type="predicted"/>
<accession>A0A9P4TXC8</accession>
<dbReference type="AlphaFoldDB" id="A0A9P4TXC8"/>
<dbReference type="EMBL" id="MU007053">
    <property type="protein sequence ID" value="KAF2428723.1"/>
    <property type="molecule type" value="Genomic_DNA"/>
</dbReference>
<evidence type="ECO:0008006" key="4">
    <source>
        <dbReference type="Google" id="ProtNLM"/>
    </source>
</evidence>
<reference evidence="2" key="1">
    <citation type="journal article" date="2020" name="Stud. Mycol.">
        <title>101 Dothideomycetes genomes: a test case for predicting lifestyles and emergence of pathogens.</title>
        <authorList>
            <person name="Haridas S."/>
            <person name="Albert R."/>
            <person name="Binder M."/>
            <person name="Bloem J."/>
            <person name="Labutti K."/>
            <person name="Salamov A."/>
            <person name="Andreopoulos B."/>
            <person name="Baker S."/>
            <person name="Barry K."/>
            <person name="Bills G."/>
            <person name="Bluhm B."/>
            <person name="Cannon C."/>
            <person name="Castanera R."/>
            <person name="Culley D."/>
            <person name="Daum C."/>
            <person name="Ezra D."/>
            <person name="Gonzalez J."/>
            <person name="Henrissat B."/>
            <person name="Kuo A."/>
            <person name="Liang C."/>
            <person name="Lipzen A."/>
            <person name="Lutzoni F."/>
            <person name="Magnuson J."/>
            <person name="Mondo S."/>
            <person name="Nolan M."/>
            <person name="Ohm R."/>
            <person name="Pangilinan J."/>
            <person name="Park H.-J."/>
            <person name="Ramirez L."/>
            <person name="Alfaro M."/>
            <person name="Sun H."/>
            <person name="Tritt A."/>
            <person name="Yoshinaga Y."/>
            <person name="Zwiers L.-H."/>
            <person name="Turgeon B."/>
            <person name="Goodwin S."/>
            <person name="Spatafora J."/>
            <person name="Crous P."/>
            <person name="Grigoriev I."/>
        </authorList>
    </citation>
    <scope>NUCLEOTIDE SEQUENCE</scope>
    <source>
        <strain evidence="2">CBS 130266</strain>
    </source>
</reference>
<organism evidence="2 3">
    <name type="scientific">Tothia fuscella</name>
    <dbReference type="NCBI Taxonomy" id="1048955"/>
    <lineage>
        <taxon>Eukaryota</taxon>
        <taxon>Fungi</taxon>
        <taxon>Dikarya</taxon>
        <taxon>Ascomycota</taxon>
        <taxon>Pezizomycotina</taxon>
        <taxon>Dothideomycetes</taxon>
        <taxon>Pleosporomycetidae</taxon>
        <taxon>Venturiales</taxon>
        <taxon>Cylindrosympodiaceae</taxon>
        <taxon>Tothia</taxon>
    </lineage>
</organism>
<protein>
    <recommendedName>
        <fullName evidence="4">Secreted protein</fullName>
    </recommendedName>
</protein>
<sequence length="86" mass="9693">MLMDMGFVLVVLFVVVPVPGFSVAKKRHRSSKLPLPVNNTISFLVFQMPRLLEFTLDLHAVLSHSTETCMRPQRGNYSNTTAQMVT</sequence>